<dbReference type="EMBL" id="CM043790">
    <property type="protein sequence ID" value="KAI4825551.1"/>
    <property type="molecule type" value="Genomic_DNA"/>
</dbReference>
<comment type="caution">
    <text evidence="1">The sequence shown here is derived from an EMBL/GenBank/DDBJ whole genome shotgun (WGS) entry which is preliminary data.</text>
</comment>
<evidence type="ECO:0000313" key="1">
    <source>
        <dbReference type="EMBL" id="KAI4825551.1"/>
    </source>
</evidence>
<organism evidence="1 2">
    <name type="scientific">Chaenocephalus aceratus</name>
    <name type="common">Blackfin icefish</name>
    <name type="synonym">Chaenichthys aceratus</name>
    <dbReference type="NCBI Taxonomy" id="36190"/>
    <lineage>
        <taxon>Eukaryota</taxon>
        <taxon>Metazoa</taxon>
        <taxon>Chordata</taxon>
        <taxon>Craniata</taxon>
        <taxon>Vertebrata</taxon>
        <taxon>Euteleostomi</taxon>
        <taxon>Actinopterygii</taxon>
        <taxon>Neopterygii</taxon>
        <taxon>Teleostei</taxon>
        <taxon>Neoteleostei</taxon>
        <taxon>Acanthomorphata</taxon>
        <taxon>Eupercaria</taxon>
        <taxon>Perciformes</taxon>
        <taxon>Notothenioidei</taxon>
        <taxon>Channichthyidae</taxon>
        <taxon>Chaenocephalus</taxon>
    </lineage>
</organism>
<proteinExistence type="predicted"/>
<gene>
    <name evidence="1" type="ORF">KUCAC02_021231</name>
</gene>
<evidence type="ECO:0000313" key="2">
    <source>
        <dbReference type="Proteomes" id="UP001057452"/>
    </source>
</evidence>
<reference evidence="1" key="1">
    <citation type="submission" date="2022-05" db="EMBL/GenBank/DDBJ databases">
        <title>Chromosome-level genome of Chaenocephalus aceratus.</title>
        <authorList>
            <person name="Park H."/>
        </authorList>
    </citation>
    <scope>NUCLEOTIDE SEQUENCE</scope>
    <source>
        <strain evidence="1">KU_202001</strain>
    </source>
</reference>
<protein>
    <submittedName>
        <fullName evidence="1">Uncharacterized protein</fullName>
    </submittedName>
</protein>
<accession>A0ACB9XG07</accession>
<keyword evidence="2" id="KW-1185">Reference proteome</keyword>
<feature type="non-terminal residue" evidence="1">
    <location>
        <position position="391"/>
    </location>
</feature>
<sequence length="391" mass="43329">MEEVRVFPLTCAVQNYAWGKLGLDSEVAKLVLGGDPAAVVEEGKPYAELWMGAHPKGDAQIKDNRIAQPTLGEWIAHFPACLGSKVKDTFQGQLPFLFKVLSVNTALSIQAHPNRELAARLHAQFPEHYPDNNHKPEMAIALTRFEGLCGFRPAEEILGFLKSVPEFHALVGNEAAEELRCSVGNAVHTGQVLKKCFTRMMNCEKKVFVDQLNMLVKRVTEDGEEAEGKLETDAGLLASQSGPRDAGWKTSLVFQPVVTMLLKKDTADLFDSDSISMYLPKKDFKPLHLRFLFKELFAKEELGFEDLIRAAGTTEDKNSRGSFQRLGENDSCQVMGPSTLFCPGCCLHWINLLLSSPLRAMLFSFCGHTQHVYKLIVSLSCSPAGTSFCFQ</sequence>
<dbReference type="Proteomes" id="UP001057452">
    <property type="component" value="Chromosome 6"/>
</dbReference>
<name>A0ACB9XG07_CHAAC</name>